<dbReference type="InterPro" id="IPR005843">
    <property type="entry name" value="A-D-PHexomutase_C"/>
</dbReference>
<evidence type="ECO:0000259" key="10">
    <source>
        <dbReference type="Pfam" id="PF02880"/>
    </source>
</evidence>
<evidence type="ECO:0000256" key="2">
    <source>
        <dbReference type="ARBA" id="ARBA00010231"/>
    </source>
</evidence>
<keyword evidence="3" id="KW-0597">Phosphoprotein</keyword>
<dbReference type="Gene3D" id="3.40.120.10">
    <property type="entry name" value="Alpha-D-Glucose-1,6-Bisphosphate, subunit A, domain 3"/>
    <property type="match status" value="3"/>
</dbReference>
<reference evidence="12" key="1">
    <citation type="submission" date="2017-09" db="EMBL/GenBank/DDBJ databases">
        <title>Depth-based differentiation of microbial function through sediment-hosted aquifers and enrichment of novel symbionts in the deep terrestrial subsurface.</title>
        <authorList>
            <person name="Probst A.J."/>
            <person name="Ladd B."/>
            <person name="Jarett J.K."/>
            <person name="Geller-Mcgrath D.E."/>
            <person name="Sieber C.M.K."/>
            <person name="Emerson J.B."/>
            <person name="Anantharaman K."/>
            <person name="Thomas B.C."/>
            <person name="Malmstrom R."/>
            <person name="Stieglmeier M."/>
            <person name="Klingl A."/>
            <person name="Woyke T."/>
            <person name="Ryan C.M."/>
            <person name="Banfield J.F."/>
        </authorList>
    </citation>
    <scope>NUCLEOTIDE SEQUENCE [LARGE SCALE GENOMIC DNA]</scope>
</reference>
<comment type="cofactor">
    <cofactor evidence="1">
        <name>Mg(2+)</name>
        <dbReference type="ChEBI" id="CHEBI:18420"/>
    </cofactor>
</comment>
<dbReference type="Gene3D" id="3.30.310.50">
    <property type="entry name" value="Alpha-D-phosphohexomutase, C-terminal domain"/>
    <property type="match status" value="1"/>
</dbReference>
<evidence type="ECO:0000256" key="6">
    <source>
        <dbReference type="ARBA" id="ARBA00023235"/>
    </source>
</evidence>
<feature type="domain" description="Alpha-D-phosphohexomutase alpha/beta/alpha" evidence="10">
    <location>
        <begin position="282"/>
        <end position="393"/>
    </location>
</feature>
<accession>A0A2H9PCZ1</accession>
<comment type="similarity">
    <text evidence="2">Belongs to the phosphohexose mutase family.</text>
</comment>
<name>A0A2H9PCZ1_9BACT</name>
<dbReference type="InterPro" id="IPR005846">
    <property type="entry name" value="A-D-PHexomutase_a/b/a-III"/>
</dbReference>
<dbReference type="Proteomes" id="UP000234145">
    <property type="component" value="Unassembled WGS sequence"/>
</dbReference>
<comment type="caution">
    <text evidence="11">The sequence shown here is derived from an EMBL/GenBank/DDBJ whole genome shotgun (WGS) entry which is preliminary data.</text>
</comment>
<evidence type="ECO:0000256" key="1">
    <source>
        <dbReference type="ARBA" id="ARBA00001946"/>
    </source>
</evidence>
<proteinExistence type="inferred from homology"/>
<dbReference type="GO" id="GO:0046872">
    <property type="term" value="F:metal ion binding"/>
    <property type="evidence" value="ECO:0007669"/>
    <property type="project" value="UniProtKB-KW"/>
</dbReference>
<feature type="domain" description="Alpha-D-phosphohexomutase alpha/beta/alpha" evidence="9">
    <location>
        <begin position="180"/>
        <end position="278"/>
    </location>
</feature>
<dbReference type="InterPro" id="IPR005841">
    <property type="entry name" value="Alpha-D-phosphohexomutase_SF"/>
</dbReference>
<feature type="domain" description="Alpha-D-phosphohexomutase C-terminal" evidence="7">
    <location>
        <begin position="415"/>
        <end position="473"/>
    </location>
</feature>
<gene>
    <name evidence="11" type="ORF">COY51_00780</name>
</gene>
<feature type="domain" description="Alpha-D-phosphohexomutase alpha/beta/alpha" evidence="8">
    <location>
        <begin position="4"/>
        <end position="148"/>
    </location>
</feature>
<dbReference type="Pfam" id="PF02880">
    <property type="entry name" value="PGM_PMM_III"/>
    <property type="match status" value="1"/>
</dbReference>
<dbReference type="PRINTS" id="PR00509">
    <property type="entry name" value="PGMPMM"/>
</dbReference>
<dbReference type="InterPro" id="IPR036900">
    <property type="entry name" value="A-D-PHexomutase_C_sf"/>
</dbReference>
<keyword evidence="6" id="KW-0413">Isomerase</keyword>
<evidence type="ECO:0000256" key="4">
    <source>
        <dbReference type="ARBA" id="ARBA00022723"/>
    </source>
</evidence>
<dbReference type="GO" id="GO:0008973">
    <property type="term" value="F:phosphopentomutase activity"/>
    <property type="evidence" value="ECO:0007669"/>
    <property type="project" value="TreeGrafter"/>
</dbReference>
<dbReference type="EMBL" id="PFMS01000018">
    <property type="protein sequence ID" value="PIZ17219.1"/>
    <property type="molecule type" value="Genomic_DNA"/>
</dbReference>
<evidence type="ECO:0000313" key="12">
    <source>
        <dbReference type="Proteomes" id="UP000234145"/>
    </source>
</evidence>
<dbReference type="GO" id="GO:0006166">
    <property type="term" value="P:purine ribonucleoside salvage"/>
    <property type="evidence" value="ECO:0007669"/>
    <property type="project" value="TreeGrafter"/>
</dbReference>
<dbReference type="Pfam" id="PF00408">
    <property type="entry name" value="PGM_PMM_IV"/>
    <property type="match status" value="1"/>
</dbReference>
<dbReference type="PANTHER" id="PTHR45745:SF1">
    <property type="entry name" value="PHOSPHOGLUCOMUTASE 2B-RELATED"/>
    <property type="match status" value="1"/>
</dbReference>
<evidence type="ECO:0000256" key="5">
    <source>
        <dbReference type="ARBA" id="ARBA00022842"/>
    </source>
</evidence>
<evidence type="ECO:0000259" key="7">
    <source>
        <dbReference type="Pfam" id="PF00408"/>
    </source>
</evidence>
<dbReference type="GO" id="GO:0005975">
    <property type="term" value="P:carbohydrate metabolic process"/>
    <property type="evidence" value="ECO:0007669"/>
    <property type="project" value="InterPro"/>
</dbReference>
<dbReference type="SUPFAM" id="SSF55957">
    <property type="entry name" value="Phosphoglucomutase, C-terminal domain"/>
    <property type="match status" value="1"/>
</dbReference>
<dbReference type="AlphaFoldDB" id="A0A2H9PCZ1"/>
<keyword evidence="4" id="KW-0479">Metal-binding</keyword>
<dbReference type="SUPFAM" id="SSF53738">
    <property type="entry name" value="Phosphoglucomutase, first 3 domains"/>
    <property type="match status" value="2"/>
</dbReference>
<sequence>MMEIKFGTSGWRAIIGDGFTFDNVRLVTTAIAQYIKSLQRTRGTHTKRGSDARRPTVVVGYDTRFMSEDFALECAKVLAENGIQPLLTKEDVPTPVIAYEIIRRKADGGINFTASHNPCEYNGIKFSPSYGGPAFPEITDKIEKNIRTCLQQNLIRKIKPQSTQRTKKDISIRYINPEDTYIKRIKELVSLKALRRLKIVADPLYGTGRHYLEKILQISDCKFQILHNWRDVIFGGGRPEPDEETLRELIAKVKSTRANIGISTDGDADRFGIIDADGTYYNPNAVITLLLYHLYKTRGWKDIVVRTVATTHMIDALCKKYGLEVTETPVGFKYIAEVMQKRDILIGGEESGGLTIHGHIPEKDGILAGLLMAEMVATEKKTLGKIMNNLYKEVGLFLSSRVNLKLTAQMDKILKVNLSRSIREIAGLKVLKKITIDGTKLLLEDGSWILFRFSGTEPVVRIYAEADNRKKLNVLINAGQKMAQ</sequence>
<dbReference type="CDD" id="cd05800">
    <property type="entry name" value="PGM_like2"/>
    <property type="match status" value="1"/>
</dbReference>
<dbReference type="Pfam" id="PF02878">
    <property type="entry name" value="PGM_PMM_I"/>
    <property type="match status" value="1"/>
</dbReference>
<dbReference type="InterPro" id="IPR016055">
    <property type="entry name" value="A-D-PHexomutase_a/b/a-I/II/III"/>
</dbReference>
<dbReference type="InterPro" id="IPR005845">
    <property type="entry name" value="A-D-PHexomutase_a/b/a-II"/>
</dbReference>
<dbReference type="PANTHER" id="PTHR45745">
    <property type="entry name" value="PHOSPHOMANNOMUTASE 45A"/>
    <property type="match status" value="1"/>
</dbReference>
<evidence type="ECO:0000259" key="8">
    <source>
        <dbReference type="Pfam" id="PF02878"/>
    </source>
</evidence>
<evidence type="ECO:0000256" key="3">
    <source>
        <dbReference type="ARBA" id="ARBA00022553"/>
    </source>
</evidence>
<protein>
    <submittedName>
        <fullName evidence="11">Phosphoglucomutase</fullName>
    </submittedName>
</protein>
<keyword evidence="5" id="KW-0460">Magnesium</keyword>
<dbReference type="InterPro" id="IPR005844">
    <property type="entry name" value="A-D-PHexomutase_a/b/a-I"/>
</dbReference>
<dbReference type="Pfam" id="PF02879">
    <property type="entry name" value="PGM_PMM_II"/>
    <property type="match status" value="1"/>
</dbReference>
<organism evidence="11 12">
    <name type="scientific">Candidatus Desantisbacteria bacterium CG_4_10_14_0_8_um_filter_39_17</name>
    <dbReference type="NCBI Taxonomy" id="1974542"/>
    <lineage>
        <taxon>Bacteria</taxon>
        <taxon>Candidatus Desantisiibacteriota</taxon>
    </lineage>
</organism>
<evidence type="ECO:0000259" key="9">
    <source>
        <dbReference type="Pfam" id="PF02879"/>
    </source>
</evidence>
<evidence type="ECO:0000313" key="11">
    <source>
        <dbReference type="EMBL" id="PIZ17219.1"/>
    </source>
</evidence>